<dbReference type="GO" id="GO:0043531">
    <property type="term" value="F:ADP binding"/>
    <property type="evidence" value="ECO:0007669"/>
    <property type="project" value="InterPro"/>
</dbReference>
<accession>A0A8H5PA22</accession>
<dbReference type="InterPro" id="IPR006076">
    <property type="entry name" value="FAD-dep_OxRdtase"/>
</dbReference>
<dbReference type="OrthoDB" id="1658288at2759"/>
<evidence type="ECO:0000256" key="1">
    <source>
        <dbReference type="SAM" id="MobiDB-lite"/>
    </source>
</evidence>
<protein>
    <submittedName>
        <fullName evidence="5">Gamma-glutamylputrescine oxidoreductase</fullName>
    </submittedName>
</protein>
<evidence type="ECO:0000313" key="5">
    <source>
        <dbReference type="EMBL" id="KAF5592915.1"/>
    </source>
</evidence>
<dbReference type="Pfam" id="PF00931">
    <property type="entry name" value="NB-ARC"/>
    <property type="match status" value="1"/>
</dbReference>
<dbReference type="InterPro" id="IPR053137">
    <property type="entry name" value="NLR-like"/>
</dbReference>
<dbReference type="Proteomes" id="UP000546213">
    <property type="component" value="Unassembled WGS sequence"/>
</dbReference>
<feature type="domain" description="NB-ARC" evidence="2">
    <location>
        <begin position="805"/>
        <end position="965"/>
    </location>
</feature>
<dbReference type="Pfam" id="PF01266">
    <property type="entry name" value="DAO"/>
    <property type="match status" value="1"/>
</dbReference>
<dbReference type="GO" id="GO:0009116">
    <property type="term" value="P:nucleoside metabolic process"/>
    <property type="evidence" value="ECO:0007669"/>
    <property type="project" value="InterPro"/>
</dbReference>
<dbReference type="Pfam" id="PF01048">
    <property type="entry name" value="PNP_UDP_1"/>
    <property type="match status" value="1"/>
</dbReference>
<dbReference type="Gene3D" id="3.40.50.300">
    <property type="entry name" value="P-loop containing nucleotide triphosphate hydrolases"/>
    <property type="match status" value="1"/>
</dbReference>
<keyword evidence="6" id="KW-1185">Reference proteome</keyword>
<dbReference type="InterPro" id="IPR027417">
    <property type="entry name" value="P-loop_NTPase"/>
</dbReference>
<dbReference type="GO" id="GO:0003824">
    <property type="term" value="F:catalytic activity"/>
    <property type="evidence" value="ECO:0007669"/>
    <property type="project" value="InterPro"/>
</dbReference>
<evidence type="ECO:0000259" key="4">
    <source>
        <dbReference type="Pfam" id="PF01266"/>
    </source>
</evidence>
<evidence type="ECO:0000313" key="6">
    <source>
        <dbReference type="Proteomes" id="UP000546213"/>
    </source>
</evidence>
<dbReference type="SUPFAM" id="SSF52540">
    <property type="entry name" value="P-loop containing nucleoside triphosphate hydrolases"/>
    <property type="match status" value="1"/>
</dbReference>
<dbReference type="PANTHER" id="PTHR46082">
    <property type="entry name" value="ATP/GTP-BINDING PROTEIN-RELATED"/>
    <property type="match status" value="1"/>
</dbReference>
<proteinExistence type="predicted"/>
<dbReference type="InterPro" id="IPR002182">
    <property type="entry name" value="NB-ARC"/>
</dbReference>
<dbReference type="Gene3D" id="3.40.50.1580">
    <property type="entry name" value="Nucleoside phosphorylase domain"/>
    <property type="match status" value="1"/>
</dbReference>
<name>A0A8H5PA22_9HYPO</name>
<evidence type="ECO:0000259" key="2">
    <source>
        <dbReference type="Pfam" id="PF00931"/>
    </source>
</evidence>
<feature type="compositionally biased region" description="Pro residues" evidence="1">
    <location>
        <begin position="1"/>
        <end position="10"/>
    </location>
</feature>
<feature type="region of interest" description="Disordered" evidence="1">
    <location>
        <begin position="1"/>
        <end position="22"/>
    </location>
</feature>
<dbReference type="InterPro" id="IPR000845">
    <property type="entry name" value="Nucleoside_phosphorylase_d"/>
</dbReference>
<dbReference type="PANTHER" id="PTHR46082:SF6">
    <property type="entry name" value="AAA+ ATPASE DOMAIN-CONTAINING PROTEIN-RELATED"/>
    <property type="match status" value="1"/>
</dbReference>
<feature type="domain" description="FAD dependent oxidoreductase" evidence="4">
    <location>
        <begin position="37"/>
        <end position="413"/>
    </location>
</feature>
<reference evidence="5 6" key="1">
    <citation type="submission" date="2020-05" db="EMBL/GenBank/DDBJ databases">
        <title>Identification and distribution of gene clusters putatively required for synthesis of sphingolipid metabolism inhibitors in phylogenetically diverse species of the filamentous fungus Fusarium.</title>
        <authorList>
            <person name="Kim H.-S."/>
            <person name="Busman M."/>
            <person name="Brown D.W."/>
            <person name="Divon H."/>
            <person name="Uhlig S."/>
            <person name="Proctor R.H."/>
        </authorList>
    </citation>
    <scope>NUCLEOTIDE SEQUENCE [LARGE SCALE GENOMIC DNA]</scope>
    <source>
        <strain evidence="5 6">NRRL 36939</strain>
    </source>
</reference>
<organism evidence="5 6">
    <name type="scientific">Fusarium pseudocircinatum</name>
    <dbReference type="NCBI Taxonomy" id="56676"/>
    <lineage>
        <taxon>Eukaryota</taxon>
        <taxon>Fungi</taxon>
        <taxon>Dikarya</taxon>
        <taxon>Ascomycota</taxon>
        <taxon>Pezizomycotina</taxon>
        <taxon>Sordariomycetes</taxon>
        <taxon>Hypocreomycetidae</taxon>
        <taxon>Hypocreales</taxon>
        <taxon>Nectriaceae</taxon>
        <taxon>Fusarium</taxon>
        <taxon>Fusarium fujikuroi species complex</taxon>
    </lineage>
</organism>
<dbReference type="InterPro" id="IPR035994">
    <property type="entry name" value="Nucleoside_phosphorylase_sf"/>
</dbReference>
<dbReference type="EMBL" id="JAAOAS010000116">
    <property type="protein sequence ID" value="KAF5592915.1"/>
    <property type="molecule type" value="Genomic_DNA"/>
</dbReference>
<feature type="domain" description="Nucleoside phosphorylase" evidence="3">
    <location>
        <begin position="469"/>
        <end position="768"/>
    </location>
</feature>
<comment type="caution">
    <text evidence="5">The sequence shown here is derived from an EMBL/GenBank/DDBJ whole genome shotgun (WGS) entry which is preliminary data.</text>
</comment>
<evidence type="ECO:0000259" key="3">
    <source>
        <dbReference type="Pfam" id="PF01048"/>
    </source>
</evidence>
<dbReference type="SUPFAM" id="SSF53167">
    <property type="entry name" value="Purine and uridine phosphorylases"/>
    <property type="match status" value="1"/>
</dbReference>
<dbReference type="Gene3D" id="3.30.9.10">
    <property type="entry name" value="D-Amino Acid Oxidase, subunit A, domain 2"/>
    <property type="match status" value="1"/>
</dbReference>
<dbReference type="SUPFAM" id="SSF51905">
    <property type="entry name" value="FAD/NAD(P)-binding domain"/>
    <property type="match status" value="1"/>
</dbReference>
<sequence>MCSASFPPPEGMSSFWRTEPGNLDNHRSTAELPTSVDIAIVGAGYSAAAILTHILTTTSSNDRPSILVLEARQLCSGATGRNGGHLKPDSYNAISTYASEYGMEAAAEVASFEAANVKAVTEYVQHNKVDCDFVLTRAVDVQLCAGHQCRIKEGYDRLIAAGLEPTKNTFSVEGKDAEMMSGVKGAKGCFTYTAGHLWPYKLIHHMLTEAIGQGVNLQTNTPVLSVSDTQDVTGHWTLSTSRGEVKARKVVFATDAYTGSLVPEYKSKIIPYRAVCSRIKTPGPHPLLNNTYALRFSDWNFDYLVPRLDGSIIVGGARDTYIRSVDSWYGNVDDTQVIEEARSYFEGYMQRYFHGWEDSGAYVDDIWTGIMGYSSDRLPRVGPIPSRPGMFIMGGFTGHGMPQIYLCGQAMAKFLLKDASFKETSLPRLFEETQARLEDPRDRVVELYTSMSTAIGRPQRPVSRADFPLAIICALSLEADAIEALFDEHWDCNVYSKAPGDPNSYSTGRIGHHNVVLAYMPEAGKANGAAVATNCRVSFPHVKLAIVVGICGVIPFTPGPRDAHHEIILGDVIVSQSVVQYDLGRQYPESFECKDINEEALGRPNVEVRSLLSKLKGLRARRAFESDMRSFLTLLQQDLELAAHYPEPGTDRLYEATYRHVDQDMSCVKCGCSGKLVPRERLRQEVPEPKVHFGRIASGDTVMKSGEDRDDIARKLGVIAFEMESAGVWDSLPCLVIKGACDYADSHKAKATQNYAAATAAACTKAILRQWVVPTSHDSARKINISRFLVPFPPNRDFVGRQNILASLRQELCFEKSYAVAALFGLGGAGKTQIALAYAHETHAQNLDLSVFWVYASNEERMKQSYALIMQQFEIPRGGGLSDLELVKQWLEAEHHRPWLMIVDNADDMNLFYGTGGLSQYLPTCPQGKLLVTTRNRQVALRATKGRCFIEIPRMTESEAHELLSGHLGFLRPDVADVSILASKLEYLPLILVQAASFIKENDISISEYLSLLETDRNLIELLDEDFETDGRYPDSLRTVTKTWAISFRQIRRQNKLASDLLSVMSMFDHQHIPEDFLVTYLSLFYGQEKTLERLRAIGLLKAFSFVSSGEDNSISMHRLIQLVMREWLIREDTIEHFLRMAVLTIDGSSFLETNGHAYTSTRVSSHASHMLIPFRIFQNAFGASMWSRTSTLDIFKYAFRAIYRDLIFCLTCNDLEEKALDKRLDIKKERPSTVASAAILESDYHALWKKRSHLIRQLKMAGEEERTTIIQVLETVVLTWRLLSPPGTSNTWEKCEADLRGR</sequence>
<gene>
    <name evidence="5" type="ORF">FPCIR_5598</name>
</gene>
<dbReference type="InterPro" id="IPR036188">
    <property type="entry name" value="FAD/NAD-bd_sf"/>
</dbReference>
<dbReference type="Gene3D" id="3.50.50.60">
    <property type="entry name" value="FAD/NAD(P)-binding domain"/>
    <property type="match status" value="1"/>
</dbReference>